<comment type="caution">
    <text evidence="1">The sequence shown here is derived from an EMBL/GenBank/DDBJ whole genome shotgun (WGS) entry which is preliminary data.</text>
</comment>
<evidence type="ECO:0000313" key="2">
    <source>
        <dbReference type="Proteomes" id="UP001187734"/>
    </source>
</evidence>
<dbReference type="Proteomes" id="UP001187734">
    <property type="component" value="Unassembled WGS sequence"/>
</dbReference>
<keyword evidence="2" id="KW-1185">Reference proteome</keyword>
<protein>
    <submittedName>
        <fullName evidence="1">Uncharacterized protein</fullName>
    </submittedName>
</protein>
<proteinExistence type="predicted"/>
<sequence>MSEEVLLNIVDPQIMGAHMKTLIDLWVDDGLTDVQCLALYNYQTLIEDLDTSFIQALMLELSWYDNVFKSILFNLEDWEELQAWQEVCFLKRRFDGTPDFKIYSSDNCLSRTRGSGNLIPYFWETSRWYRTKFHQYQDRQSTRLHSLENSSKASLESGGSLYMVVAEDVYPSAWIQALEAWNHPEETLKWTEALPSRQVVKKDALVEEWISGSI</sequence>
<dbReference type="AlphaFoldDB" id="A0AAE8M9W4"/>
<evidence type="ECO:0000313" key="1">
    <source>
        <dbReference type="EMBL" id="SPJ78479.1"/>
    </source>
</evidence>
<name>A0AAE8M9W4_9HYPO</name>
<dbReference type="EMBL" id="ONZP01000231">
    <property type="protein sequence ID" value="SPJ78479.1"/>
    <property type="molecule type" value="Genomic_DNA"/>
</dbReference>
<gene>
    <name evidence="1" type="ORF">FTOL_06868</name>
</gene>
<accession>A0AAE8M9W4</accession>
<reference evidence="1" key="1">
    <citation type="submission" date="2018-03" db="EMBL/GenBank/DDBJ databases">
        <authorList>
            <person name="Guldener U."/>
        </authorList>
    </citation>
    <scope>NUCLEOTIDE SEQUENCE</scope>
</reference>
<organism evidence="1 2">
    <name type="scientific">Fusarium torulosum</name>
    <dbReference type="NCBI Taxonomy" id="33205"/>
    <lineage>
        <taxon>Eukaryota</taxon>
        <taxon>Fungi</taxon>
        <taxon>Dikarya</taxon>
        <taxon>Ascomycota</taxon>
        <taxon>Pezizomycotina</taxon>
        <taxon>Sordariomycetes</taxon>
        <taxon>Hypocreomycetidae</taxon>
        <taxon>Hypocreales</taxon>
        <taxon>Nectriaceae</taxon>
        <taxon>Fusarium</taxon>
    </lineage>
</organism>